<organism evidence="7 8">
    <name type="scientific">Paenibacillus ferrarius</name>
    <dbReference type="NCBI Taxonomy" id="1469647"/>
    <lineage>
        <taxon>Bacteria</taxon>
        <taxon>Bacillati</taxon>
        <taxon>Bacillota</taxon>
        <taxon>Bacilli</taxon>
        <taxon>Bacillales</taxon>
        <taxon>Paenibacillaceae</taxon>
        <taxon>Paenibacillus</taxon>
    </lineage>
</organism>
<dbReference type="Gene3D" id="1.10.10.10">
    <property type="entry name" value="Winged helix-like DNA-binding domain superfamily/Winged helix DNA-binding domain"/>
    <property type="match status" value="1"/>
</dbReference>
<dbReference type="AlphaFoldDB" id="A0A1V4HBJ1"/>
<gene>
    <name evidence="7" type="ORF">BC351_36860</name>
</gene>
<dbReference type="NCBIfam" id="NF009195">
    <property type="entry name" value="PRK12543.1"/>
    <property type="match status" value="1"/>
</dbReference>
<comment type="caution">
    <text evidence="7">The sequence shown here is derived from an EMBL/GenBank/DDBJ whole genome shotgun (WGS) entry which is preliminary data.</text>
</comment>
<dbReference type="InterPro" id="IPR039425">
    <property type="entry name" value="RNA_pol_sigma-70-like"/>
</dbReference>
<feature type="domain" description="RNA polymerase sigma-70 region 2" evidence="5">
    <location>
        <begin position="29"/>
        <end position="91"/>
    </location>
</feature>
<keyword evidence="3" id="KW-0731">Sigma factor</keyword>
<evidence type="ECO:0000259" key="6">
    <source>
        <dbReference type="Pfam" id="PF08281"/>
    </source>
</evidence>
<dbReference type="STRING" id="1469647.BC351_36860"/>
<dbReference type="Pfam" id="PF04542">
    <property type="entry name" value="Sigma70_r2"/>
    <property type="match status" value="1"/>
</dbReference>
<evidence type="ECO:0000256" key="2">
    <source>
        <dbReference type="ARBA" id="ARBA00023015"/>
    </source>
</evidence>
<dbReference type="RefSeq" id="WP_079418269.1">
    <property type="nucleotide sequence ID" value="NZ_MBTG01000037.1"/>
</dbReference>
<evidence type="ECO:0000313" key="7">
    <source>
        <dbReference type="EMBL" id="OPH49685.1"/>
    </source>
</evidence>
<comment type="similarity">
    <text evidence="1">Belongs to the sigma-70 factor family. ECF subfamily.</text>
</comment>
<keyword evidence="2" id="KW-0805">Transcription regulation</keyword>
<proteinExistence type="inferred from homology"/>
<dbReference type="SUPFAM" id="SSF88659">
    <property type="entry name" value="Sigma3 and sigma4 domains of RNA polymerase sigma factors"/>
    <property type="match status" value="1"/>
</dbReference>
<evidence type="ECO:0000259" key="5">
    <source>
        <dbReference type="Pfam" id="PF04542"/>
    </source>
</evidence>
<keyword evidence="8" id="KW-1185">Reference proteome</keyword>
<dbReference type="GO" id="GO:0003677">
    <property type="term" value="F:DNA binding"/>
    <property type="evidence" value="ECO:0007669"/>
    <property type="project" value="InterPro"/>
</dbReference>
<sequence>MNDQELNPWIDRLMEGDQAAFDVIYGLTKKKVYATVTMLMRNKEDVNDVVSEVYCQIFKSLPSFDRSRSFSYWLNGIVINQINNWRRQVWRRFRLSQKHDMLQEHRPPELPDEFLIQSEGQQQLLGLIKKLPYKLRVVVLYKYYYEYSNDEIAGLLHIPVGTVKSRNSLALKQIRQRFGTHLVQEVTLKNV</sequence>
<evidence type="ECO:0000256" key="3">
    <source>
        <dbReference type="ARBA" id="ARBA00023082"/>
    </source>
</evidence>
<dbReference type="InterPro" id="IPR013249">
    <property type="entry name" value="RNA_pol_sigma70_r4_t2"/>
</dbReference>
<dbReference type="CDD" id="cd06171">
    <property type="entry name" value="Sigma70_r4"/>
    <property type="match status" value="1"/>
</dbReference>
<feature type="domain" description="RNA polymerase sigma factor 70 region 4 type 2" evidence="6">
    <location>
        <begin position="122"/>
        <end position="174"/>
    </location>
</feature>
<dbReference type="InterPro" id="IPR013324">
    <property type="entry name" value="RNA_pol_sigma_r3/r4-like"/>
</dbReference>
<dbReference type="PANTHER" id="PTHR43133">
    <property type="entry name" value="RNA POLYMERASE ECF-TYPE SIGMA FACTO"/>
    <property type="match status" value="1"/>
</dbReference>
<accession>A0A1V4HBJ1</accession>
<evidence type="ECO:0000313" key="8">
    <source>
        <dbReference type="Proteomes" id="UP000190626"/>
    </source>
</evidence>
<dbReference type="Proteomes" id="UP000190626">
    <property type="component" value="Unassembled WGS sequence"/>
</dbReference>
<dbReference type="EMBL" id="MBTG01000037">
    <property type="protein sequence ID" value="OPH49685.1"/>
    <property type="molecule type" value="Genomic_DNA"/>
</dbReference>
<keyword evidence="4" id="KW-0804">Transcription</keyword>
<dbReference type="InterPro" id="IPR014284">
    <property type="entry name" value="RNA_pol_sigma-70_dom"/>
</dbReference>
<dbReference type="GO" id="GO:0006352">
    <property type="term" value="P:DNA-templated transcription initiation"/>
    <property type="evidence" value="ECO:0007669"/>
    <property type="project" value="InterPro"/>
</dbReference>
<dbReference type="PANTHER" id="PTHR43133:SF60">
    <property type="entry name" value="RNA POLYMERASE SIGMA FACTOR SIGV"/>
    <property type="match status" value="1"/>
</dbReference>
<evidence type="ECO:0000256" key="1">
    <source>
        <dbReference type="ARBA" id="ARBA00010641"/>
    </source>
</evidence>
<dbReference type="InterPro" id="IPR036388">
    <property type="entry name" value="WH-like_DNA-bd_sf"/>
</dbReference>
<dbReference type="SUPFAM" id="SSF88946">
    <property type="entry name" value="Sigma2 domain of RNA polymerase sigma factors"/>
    <property type="match status" value="1"/>
</dbReference>
<protein>
    <submittedName>
        <fullName evidence="7">RNA polymerase subunit sigma</fullName>
    </submittedName>
</protein>
<dbReference type="Pfam" id="PF08281">
    <property type="entry name" value="Sigma70_r4_2"/>
    <property type="match status" value="1"/>
</dbReference>
<dbReference type="Gene3D" id="1.10.1740.10">
    <property type="match status" value="1"/>
</dbReference>
<dbReference type="OrthoDB" id="9785675at2"/>
<dbReference type="NCBIfam" id="TIGR02937">
    <property type="entry name" value="sigma70-ECF"/>
    <property type="match status" value="1"/>
</dbReference>
<dbReference type="InterPro" id="IPR013325">
    <property type="entry name" value="RNA_pol_sigma_r2"/>
</dbReference>
<evidence type="ECO:0000256" key="4">
    <source>
        <dbReference type="ARBA" id="ARBA00023163"/>
    </source>
</evidence>
<name>A0A1V4HBJ1_9BACL</name>
<dbReference type="GO" id="GO:0016987">
    <property type="term" value="F:sigma factor activity"/>
    <property type="evidence" value="ECO:0007669"/>
    <property type="project" value="UniProtKB-KW"/>
</dbReference>
<dbReference type="InterPro" id="IPR007627">
    <property type="entry name" value="RNA_pol_sigma70_r2"/>
</dbReference>
<reference evidence="8" key="1">
    <citation type="submission" date="2016-07" db="EMBL/GenBank/DDBJ databases">
        <authorList>
            <person name="Florea S."/>
            <person name="Webb J.S."/>
            <person name="Jaromczyk J."/>
            <person name="Schardl C.L."/>
        </authorList>
    </citation>
    <scope>NUCLEOTIDE SEQUENCE [LARGE SCALE GENOMIC DNA]</scope>
    <source>
        <strain evidence="8">CY1</strain>
    </source>
</reference>